<reference evidence="8" key="1">
    <citation type="submission" date="2025-08" db="UniProtKB">
        <authorList>
            <consortium name="Ensembl"/>
        </authorList>
    </citation>
    <scope>IDENTIFICATION</scope>
</reference>
<dbReference type="PANTHER" id="PTHR10265:SF45">
    <property type="entry name" value="DACAPO"/>
    <property type="match status" value="1"/>
</dbReference>
<feature type="domain" description="Cyclin-dependent kinase inhibitor" evidence="7">
    <location>
        <begin position="18"/>
        <end position="72"/>
    </location>
</feature>
<keyword evidence="4" id="KW-0539">Nucleus</keyword>
<dbReference type="GO" id="GO:0005634">
    <property type="term" value="C:nucleus"/>
    <property type="evidence" value="ECO:0007669"/>
    <property type="project" value="UniProtKB-SubCell"/>
</dbReference>
<proteinExistence type="inferred from homology"/>
<dbReference type="GO" id="GO:0004861">
    <property type="term" value="F:cyclin-dependent protein serine/threonine kinase inhibitor activity"/>
    <property type="evidence" value="ECO:0007669"/>
    <property type="project" value="InterPro"/>
</dbReference>
<accession>A0A8C4Q7Q1</accession>
<dbReference type="Proteomes" id="UP000694388">
    <property type="component" value="Unplaced"/>
</dbReference>
<feature type="region of interest" description="Disordered" evidence="6">
    <location>
        <begin position="88"/>
        <end position="107"/>
    </location>
</feature>
<name>A0A8C4Q7Q1_EPTBU</name>
<organism evidence="8 9">
    <name type="scientific">Eptatretus burgeri</name>
    <name type="common">Inshore hagfish</name>
    <dbReference type="NCBI Taxonomy" id="7764"/>
    <lineage>
        <taxon>Eukaryota</taxon>
        <taxon>Metazoa</taxon>
        <taxon>Chordata</taxon>
        <taxon>Craniata</taxon>
        <taxon>Vertebrata</taxon>
        <taxon>Cyclostomata</taxon>
        <taxon>Myxini</taxon>
        <taxon>Myxiniformes</taxon>
        <taxon>Myxinidae</taxon>
        <taxon>Eptatretinae</taxon>
        <taxon>Eptatretus</taxon>
    </lineage>
</organism>
<evidence type="ECO:0000313" key="9">
    <source>
        <dbReference type="Proteomes" id="UP000694388"/>
    </source>
</evidence>
<comment type="similarity">
    <text evidence="2">Belongs to the CDI family.</text>
</comment>
<keyword evidence="3" id="KW-0649">Protein kinase inhibitor</keyword>
<dbReference type="Gene3D" id="4.10.365.10">
    <property type="entry name" value="p27"/>
    <property type="match status" value="1"/>
</dbReference>
<dbReference type="GO" id="GO:0051726">
    <property type="term" value="P:regulation of cell cycle"/>
    <property type="evidence" value="ECO:0007669"/>
    <property type="project" value="InterPro"/>
</dbReference>
<protein>
    <recommendedName>
        <fullName evidence="7">Cyclin-dependent kinase inhibitor domain-containing protein</fullName>
    </recommendedName>
</protein>
<dbReference type="PANTHER" id="PTHR10265">
    <property type="entry name" value="CYCLIN-DEPENDENT KINASE INHIBITOR 1"/>
    <property type="match status" value="1"/>
</dbReference>
<dbReference type="InterPro" id="IPR003175">
    <property type="entry name" value="CDI_dom"/>
</dbReference>
<evidence type="ECO:0000256" key="4">
    <source>
        <dbReference type="ARBA" id="ARBA00023242"/>
    </source>
</evidence>
<evidence type="ECO:0000256" key="1">
    <source>
        <dbReference type="ARBA" id="ARBA00004123"/>
    </source>
</evidence>
<evidence type="ECO:0000256" key="5">
    <source>
        <dbReference type="ARBA" id="ARBA00023306"/>
    </source>
</evidence>
<feature type="compositionally biased region" description="Polar residues" evidence="6">
    <location>
        <begin position="1"/>
        <end position="13"/>
    </location>
</feature>
<evidence type="ECO:0000313" key="8">
    <source>
        <dbReference type="Ensembl" id="ENSEBUP00000011295.1"/>
    </source>
</evidence>
<sequence>MSLLSSPGDTTPQPVRRCLFGPLKDDPSSSQFECSNELQASIAEASRHWDFDFARNAPLSDGPERLFTWEAVPVHGVPSFYCERVPKDPRMRRKSKKEEQSSDLNALLSLSLNREMGGMGGREGTKTLRNWVGERREHKG</sequence>
<feature type="region of interest" description="Disordered" evidence="6">
    <location>
        <begin position="1"/>
        <end position="32"/>
    </location>
</feature>
<evidence type="ECO:0000256" key="2">
    <source>
        <dbReference type="ARBA" id="ARBA00006726"/>
    </source>
</evidence>
<evidence type="ECO:0000256" key="6">
    <source>
        <dbReference type="SAM" id="MobiDB-lite"/>
    </source>
</evidence>
<keyword evidence="5" id="KW-0131">Cell cycle</keyword>
<dbReference type="Ensembl" id="ENSEBUT00000011862.1">
    <property type="protein sequence ID" value="ENSEBUP00000011295.1"/>
    <property type="gene ID" value="ENSEBUG00000007253.1"/>
</dbReference>
<feature type="region of interest" description="Disordered" evidence="6">
    <location>
        <begin position="113"/>
        <end position="140"/>
    </location>
</feature>
<dbReference type="Pfam" id="PF02234">
    <property type="entry name" value="CDI"/>
    <property type="match status" value="1"/>
</dbReference>
<dbReference type="GeneTree" id="ENSGT00930000152732"/>
<evidence type="ECO:0000256" key="3">
    <source>
        <dbReference type="ARBA" id="ARBA00023013"/>
    </source>
</evidence>
<dbReference type="InterPro" id="IPR044898">
    <property type="entry name" value="CDI_dom_sf"/>
</dbReference>
<comment type="subcellular location">
    <subcellularLocation>
        <location evidence="1">Nucleus</location>
    </subcellularLocation>
</comment>
<reference evidence="8" key="2">
    <citation type="submission" date="2025-09" db="UniProtKB">
        <authorList>
            <consortium name="Ensembl"/>
        </authorList>
    </citation>
    <scope>IDENTIFICATION</scope>
</reference>
<keyword evidence="9" id="KW-1185">Reference proteome</keyword>
<evidence type="ECO:0000259" key="7">
    <source>
        <dbReference type="Pfam" id="PF02234"/>
    </source>
</evidence>
<dbReference type="AlphaFoldDB" id="A0A8C4Q7Q1"/>